<accession>A0A9P0QMP7</accession>
<dbReference type="InterPro" id="IPR046824">
    <property type="entry name" value="Mss51-like_C"/>
</dbReference>
<evidence type="ECO:0000259" key="2">
    <source>
        <dbReference type="Pfam" id="PF20179"/>
    </source>
</evidence>
<dbReference type="PANTHER" id="PTHR28069:SF1">
    <property type="entry name" value="PROTEIN MSS51, MITOCHONDRIAL"/>
    <property type="match status" value="1"/>
</dbReference>
<keyword evidence="4" id="KW-1185">Reference proteome</keyword>
<dbReference type="GO" id="GO:0005739">
    <property type="term" value="C:mitochondrion"/>
    <property type="evidence" value="ECO:0007669"/>
    <property type="project" value="GOC"/>
</dbReference>
<dbReference type="GO" id="GO:0033617">
    <property type="term" value="P:mitochondrial respiratory chain complex IV assembly"/>
    <property type="evidence" value="ECO:0007669"/>
    <property type="project" value="TreeGrafter"/>
</dbReference>
<feature type="domain" description="Mitochondrial splicing suppressor 51 zinc-finger" evidence="1">
    <location>
        <begin position="81"/>
        <end position="131"/>
    </location>
</feature>
<proteinExistence type="predicted"/>
<protein>
    <submittedName>
        <fullName evidence="3">Protein Mss51p, mitochondrial</fullName>
    </submittedName>
</protein>
<sequence length="441" mass="50683">MVLVKGAVFTGRITKSVPLSLSVRHFSLLKGALSLLALNKTESDSTSANGGAGEHQLIPWDESPYEDLRTRAAFIRTKARCPTTGKSVNYVCPISGIPTHHDEAAWAGDVHYHDTKTYDLLKKVNLYEHDLRSGRKFDEFVFPGQQEKDCIPNMSNWDAFFYTRDFSPMNTEFNLAAASKVLTYPVTVASVFHRFSPYQQQTKKHAAGEALTLEGLKSLAALRYTLYPPYSKQDESSSIFKDRPMRIFIVGSKMESMLPGYVWKQFGYLFPETKFEFHFIGPECYFDPKTRSFGSTDQPHGRALVERFDEQITLHYHTQYFHELYEMGDLFPFDPYLDAFFLFHPGFATADEIHWNESLKGLLDSKCPIYITGYHEKDATREFDWLKKHPLSEEMDILMNLTENFFGSTKLDLVDINPTETFQANHNIFAVRGKRYHAIKK</sequence>
<dbReference type="PANTHER" id="PTHR28069">
    <property type="entry name" value="GH20023P"/>
    <property type="match status" value="1"/>
</dbReference>
<evidence type="ECO:0000259" key="1">
    <source>
        <dbReference type="Pfam" id="PF13824"/>
    </source>
</evidence>
<dbReference type="Proteomes" id="UP000837801">
    <property type="component" value="Unassembled WGS sequence"/>
</dbReference>
<dbReference type="EMBL" id="CAKXYY010000005">
    <property type="protein sequence ID" value="CAH2352098.1"/>
    <property type="molecule type" value="Genomic_DNA"/>
</dbReference>
<evidence type="ECO:0000313" key="4">
    <source>
        <dbReference type="Proteomes" id="UP000837801"/>
    </source>
</evidence>
<dbReference type="AlphaFoldDB" id="A0A9P0QMP7"/>
<comment type="caution">
    <text evidence="3">The sequence shown here is derived from an EMBL/GenBank/DDBJ whole genome shotgun (WGS) entry which is preliminary data.</text>
</comment>
<dbReference type="Pfam" id="PF13824">
    <property type="entry name" value="zf-Mss51"/>
    <property type="match status" value="1"/>
</dbReference>
<dbReference type="OrthoDB" id="5282002at2759"/>
<feature type="domain" description="Mitochondrial splicing suppressor 51-like C-terminal" evidence="2">
    <location>
        <begin position="231"/>
        <end position="410"/>
    </location>
</feature>
<dbReference type="Pfam" id="PF20179">
    <property type="entry name" value="MSS51_C"/>
    <property type="match status" value="1"/>
</dbReference>
<dbReference type="InterPro" id="IPR032717">
    <property type="entry name" value="Mss51_Znf"/>
</dbReference>
<name>A0A9P0QMP7_9ASCO</name>
<evidence type="ECO:0000313" key="3">
    <source>
        <dbReference type="EMBL" id="CAH2352098.1"/>
    </source>
</evidence>
<reference evidence="3" key="1">
    <citation type="submission" date="2022-03" db="EMBL/GenBank/DDBJ databases">
        <authorList>
            <person name="Legras J.-L."/>
            <person name="Devillers H."/>
            <person name="Grondin C."/>
        </authorList>
    </citation>
    <scope>NUCLEOTIDE SEQUENCE</scope>
    <source>
        <strain evidence="3">CLIB 1423</strain>
    </source>
</reference>
<organism evidence="3 4">
    <name type="scientific">[Candida] railenensis</name>
    <dbReference type="NCBI Taxonomy" id="45579"/>
    <lineage>
        <taxon>Eukaryota</taxon>
        <taxon>Fungi</taxon>
        <taxon>Dikarya</taxon>
        <taxon>Ascomycota</taxon>
        <taxon>Saccharomycotina</taxon>
        <taxon>Pichiomycetes</taxon>
        <taxon>Debaryomycetaceae</taxon>
        <taxon>Kurtzmaniella</taxon>
    </lineage>
</organism>
<gene>
    <name evidence="3" type="ORF">CLIB1423_05S05556</name>
</gene>